<organism evidence="3">
    <name type="scientific">Trypanosoma congolense (strain IL3000)</name>
    <dbReference type="NCBI Taxonomy" id="1068625"/>
    <lineage>
        <taxon>Eukaryota</taxon>
        <taxon>Discoba</taxon>
        <taxon>Euglenozoa</taxon>
        <taxon>Kinetoplastea</taxon>
        <taxon>Metakinetoplastina</taxon>
        <taxon>Trypanosomatida</taxon>
        <taxon>Trypanosomatidae</taxon>
        <taxon>Trypanosoma</taxon>
        <taxon>Nannomonas</taxon>
    </lineage>
</organism>
<dbReference type="VEuPathDB" id="TriTrypDB:TcIL3000_5_1770"/>
<feature type="compositionally biased region" description="Polar residues" evidence="1">
    <location>
        <begin position="186"/>
        <end position="197"/>
    </location>
</feature>
<protein>
    <submittedName>
        <fullName evidence="3">Uncharacterized protein</fullName>
    </submittedName>
</protein>
<name>G0UMR6_TRYCI</name>
<accession>G0UMR6</accession>
<feature type="compositionally biased region" description="Polar residues" evidence="1">
    <location>
        <begin position="277"/>
        <end position="295"/>
    </location>
</feature>
<keyword evidence="2" id="KW-0812">Transmembrane</keyword>
<sequence>MNPLNVSVVPQSGSEDRVRLCLHNTSGINMEGYSLIFAVRCSHPEWYTYIGIECTDGVLLPGESHSLLVQLNIPHQQVERWKVEYFDSASPHSCPTAKLAAPEHTNDLAINKVTPSAAHGARSSEIPRGGNALRGSNSTLSIIDTKIPIGVGAETVTRSQAETPACLNSIKTWNAVMPSSLPHNDGTGSPKTTSSPDELQINTAGGDDHRYPTLCNSQSTPCVEGMCLEPYFLVHCARLCSMRSSVSLATKWIDVQKSKYDKWLREAKGPSKKKSANVLSCGNTSSNDSPGNSPLPSALGEPVRWMKYSEKPADNGKRYAFWRKPFSKSSSKMFKYEKQECFSVKITCEITPCDKTVVECRFSIDTFSNDNRCEVVTPMFYVNSKLPSMFSVEKDPRQLTSDDRDCTEKGLQLFEYSDGTGHREGYLSPESRVSMCGGSSSSFRLRRGSVANLTECVPFGRLEAPAQGTSKDSCHPIIPSPGSLRPESPQGKFAADSYRESECFFRQSISSLSTDARHNGRDASTRFDWGCVYNGKWSCLEMLESTSLFIKRTFSGSCSFVKRSTPHAQALMCGTLSFANAALRLTGCFIENSADILYISVMPVLIAATLCVLFAIAGGCSYSSELDTIIREIV</sequence>
<reference evidence="3" key="1">
    <citation type="journal article" date="2012" name="Proc. Natl. Acad. Sci. U.S.A.">
        <title>Antigenic diversity is generated by distinct evolutionary mechanisms in African trypanosome species.</title>
        <authorList>
            <person name="Jackson A.P."/>
            <person name="Berry A."/>
            <person name="Aslett M."/>
            <person name="Allison H.C."/>
            <person name="Burton P."/>
            <person name="Vavrova-Anderson J."/>
            <person name="Brown R."/>
            <person name="Browne H."/>
            <person name="Corton N."/>
            <person name="Hauser H."/>
            <person name="Gamble J."/>
            <person name="Gilderthorp R."/>
            <person name="Marcello L."/>
            <person name="McQuillan J."/>
            <person name="Otto T.D."/>
            <person name="Quail M.A."/>
            <person name="Sanders M.J."/>
            <person name="van Tonder A."/>
            <person name="Ginger M.L."/>
            <person name="Field M.C."/>
            <person name="Barry J.D."/>
            <person name="Hertz-Fowler C."/>
            <person name="Berriman M."/>
        </authorList>
    </citation>
    <scope>NUCLEOTIDE SEQUENCE</scope>
    <source>
        <strain evidence="3">IL3000</strain>
    </source>
</reference>
<dbReference type="EMBL" id="HE575318">
    <property type="protein sequence ID" value="CCC90474.1"/>
    <property type="molecule type" value="Genomic_DNA"/>
</dbReference>
<keyword evidence="2" id="KW-1133">Transmembrane helix</keyword>
<keyword evidence="2" id="KW-0472">Membrane</keyword>
<feature type="region of interest" description="Disordered" evidence="1">
    <location>
        <begin position="273"/>
        <end position="298"/>
    </location>
</feature>
<feature type="region of interest" description="Disordered" evidence="1">
    <location>
        <begin position="177"/>
        <end position="197"/>
    </location>
</feature>
<gene>
    <name evidence="3" type="ORF">TCIL3000_5_1770</name>
</gene>
<evidence type="ECO:0000256" key="1">
    <source>
        <dbReference type="SAM" id="MobiDB-lite"/>
    </source>
</evidence>
<feature type="region of interest" description="Disordered" evidence="1">
    <location>
        <begin position="114"/>
        <end position="137"/>
    </location>
</feature>
<proteinExistence type="predicted"/>
<evidence type="ECO:0000256" key="2">
    <source>
        <dbReference type="SAM" id="Phobius"/>
    </source>
</evidence>
<evidence type="ECO:0000313" key="3">
    <source>
        <dbReference type="EMBL" id="CCC90474.1"/>
    </source>
</evidence>
<feature type="transmembrane region" description="Helical" evidence="2">
    <location>
        <begin position="596"/>
        <end position="617"/>
    </location>
</feature>
<dbReference type="AlphaFoldDB" id="G0UMR6"/>